<accession>A0A1J5HNY5</accession>
<sequence>MNLSKSWKKMIKLCYLLSVICYLLSVICYLLSSPIYAQHFESSNYNIDWGNFNMTSGRKSSTNYSLTDTVGQNAPGEYSKTGVKLKSGFQYIYPFDEFSFAIDNLDINFGTLTPSVATTAVSTLTTTSPSGLGFQITTQENSPLRLNSGTTIPDVLGDNNLASEFVADTWTNATTYGFGFNANTTYFSTTNHFRQFANISQSEVPQIFDSSNTHVKNHTTTITYKINISSSQAAGTYQNYIVYTATPQY</sequence>
<proteinExistence type="predicted"/>
<dbReference type="EMBL" id="MNZO01000040">
    <property type="protein sequence ID" value="OIP86817.1"/>
    <property type="molecule type" value="Genomic_DNA"/>
</dbReference>
<dbReference type="Proteomes" id="UP000182344">
    <property type="component" value="Unassembled WGS sequence"/>
</dbReference>
<organism evidence="1 2">
    <name type="scientific">Candidatus Shapirobacteria bacterium CG2_30_35_20</name>
    <dbReference type="NCBI Taxonomy" id="1805376"/>
    <lineage>
        <taxon>Bacteria</taxon>
        <taxon>Candidatus Shapironibacteriota</taxon>
    </lineage>
</organism>
<reference evidence="1 2" key="1">
    <citation type="journal article" date="2016" name="Environ. Microbiol.">
        <title>Genomic resolution of a cold subsurface aquifer community provides metabolic insights for novel microbes adapted to high CO concentrations.</title>
        <authorList>
            <person name="Probst A.J."/>
            <person name="Castelle C.J."/>
            <person name="Singh A."/>
            <person name="Brown C.T."/>
            <person name="Anantharaman K."/>
            <person name="Sharon I."/>
            <person name="Hug L.A."/>
            <person name="Burstein D."/>
            <person name="Emerson J.B."/>
            <person name="Thomas B.C."/>
            <person name="Banfield J.F."/>
        </authorList>
    </citation>
    <scope>NUCLEOTIDE SEQUENCE [LARGE SCALE GENOMIC DNA]</scope>
    <source>
        <strain evidence="1">CG2_30_35_20</strain>
    </source>
</reference>
<name>A0A1J5HNY5_9BACT</name>
<dbReference type="STRING" id="1805376.AUK05_02745"/>
<comment type="caution">
    <text evidence="1">The sequence shown here is derived from an EMBL/GenBank/DDBJ whole genome shotgun (WGS) entry which is preliminary data.</text>
</comment>
<gene>
    <name evidence="1" type="ORF">AUK05_02745</name>
</gene>
<dbReference type="AlphaFoldDB" id="A0A1J5HNY5"/>
<evidence type="ECO:0000313" key="1">
    <source>
        <dbReference type="EMBL" id="OIP86817.1"/>
    </source>
</evidence>
<evidence type="ECO:0000313" key="2">
    <source>
        <dbReference type="Proteomes" id="UP000182344"/>
    </source>
</evidence>
<protein>
    <submittedName>
        <fullName evidence="1">Uncharacterized protein</fullName>
    </submittedName>
</protein>